<organism evidence="6 7">
    <name type="scientific">Aureobasidium uvarum</name>
    <dbReference type="NCBI Taxonomy" id="2773716"/>
    <lineage>
        <taxon>Eukaryota</taxon>
        <taxon>Fungi</taxon>
        <taxon>Dikarya</taxon>
        <taxon>Ascomycota</taxon>
        <taxon>Pezizomycotina</taxon>
        <taxon>Dothideomycetes</taxon>
        <taxon>Dothideomycetidae</taxon>
        <taxon>Dothideales</taxon>
        <taxon>Saccotheciaceae</taxon>
        <taxon>Aureobasidium</taxon>
    </lineage>
</organism>
<evidence type="ECO:0000256" key="4">
    <source>
        <dbReference type="SAM" id="MobiDB-lite"/>
    </source>
</evidence>
<sequence length="1923" mass="214919">MAIAPDGCPDCRPGEPNGRCPKHKKYNPGRSRRKKDVKERLAHLFKTEQPQNDIMNQSNTMSQSNIMRKKQKETKTVEETIEAITESVDPSTVKRFTSLDVEAFLTPTIKAIVGSLTNPSTTATSSSTPSATEPPVSSESRAAAAPPGVQPGAPDLSATGAPVSSVEQLDEAAVSAAAQQAETSNTLPPETGASSPDGSSSSFDDSDDESDSSDESDYAYSDFGDESDDSYEEDTDAEDDVEEDDAEMVAVGSADQNKQTIINLDLEPTLASKKKQELFEKEQEEVLAQKLINLYKNVAHNNPLGVFAESCLDVEEKFREEAEHLQISVAKVSMLRDVLVHEMYLYEYIALQPSSPLMKGLPSWLNDNTIHNMVDLGTRDSSVEGSEFLDPTVVGFVLPLSTPTAQTLIQLNNYVDNKVTAPFNLKESTTRVVAVLAFPGHWTMFGIDSSTETITFVDSLPAHVRRQYARENVVCPTPAKQANLDDCGVFSAHNAIMYMNGQEFKQAHEPAEAREFAIRTRWMFQERIRGLALGTEGPNDRFEGSFSERVIAPDVTVIEHAQARTDALSNLVRKETPDEIKRRLPRRKKLPKAGKQYAGQMANDRRLSKRQKRIVSPASFLPSCVSGIRDLIYILLSTPGNMTGMTVEDMEGPIRGMMERQKFAVPEAWNLVQLLRVILDRQTHHFEQLKDESGKWIATRIPARQLTGRYLNVLRSKKCSPTPSPLEHPAMLHIYLSRFSGVVSTIQLAKLERSFDARIKTTNALFGAQKQQPETNLYTQGTLQYPMHIKCALPNVQGTDLLRDMLETNQDCIVALQELSDHAQKTSQDDPTFHGQFTYRIIVSGLDGGSVNNDSWQDMKETYPRLRGQLLICDDRGIPAPDDPVVVQKPMLDWATPACLLSKAERKKGKHKHVVWGMFDMAMLAQEWTRRSWASISRVPGPSHAKIEHDQQLLACRKLLLSNSLMFYYRIDRSIAMTRVTAQFTDPAFVDAQTTNGNVSWGRNEFVVDRCVPEQEPFARVCRWGSSHQPLDTWALSDRPPQDDEPLLGFYCDQPACYVLEIEECRHAAAMLSVTLNKTSLDLHAESRTQKSKGSSSASSGSAQDTDPKYLFLCSLWPTSSLNENHALLDPFMHTPDGQLVKRSEADLQQLYESGSSLGTFHNFRKSYDNHVRYHEDQDLGRTRRKKKKSSTRRPVAYVSNCTLWHHSVPQPQRQILDPIIHDTEGNFVENPKDVFKKLTKTHPEVFKDRSNLQKGVERHAEAHKEKGTIKKSEQHTACKLWSLALQKHKIDLLDPLIHDDKGYFVEVSETVFKQLLKDHPQAFWDLSILMKNVETHKKAHETRGTIAAPKQQDRALCKLWSRQPAMERKQILDPLIHDDEGNFVKRPDKLFQELMEEHPGVFERLENMLTLVDTHTKAHEKAGTVATSEQQVDDYCTLWNRAIPEERLELLNPLLHDDEGNFVECSEENLRKLMKENRGVFNHLQGLSAMVNNHKTAHLTKRKKRTSKGSGKASSSTKAKPVLPQAQPDPASASVQTPTKKKLSTNKALKSSPLTGLSEELTLPTPGKTITLPMTPKKNRRHSDRIAALGKSDLKLDKGTEEEDSDVKMNSSADSNEQSSDVKMDSSAESDDDSDSDGPDSDDFHMGAVGAKARGPAKPSTGTKSAPEGANTKQSTPSQQPSGTAVTTAQDTQDTEQTQSQGPCKEWHINISTMRRDLLQPIVHDSSNNFVDRGVKPFKELMANNPRVFNRLDHLLATISAHRKVHEKKGTLSDKPIPAEDHEEEPGSSSCKLWHPSTLQTRIDLLNPRVHDASGNFVDLSDDDLQKLMDTGLFKRYDQMMHLINGHRKAHEQAGTLSSSPQKLEQAEDISSAAEGADEPQEPQPESVQVMEEENWNHSNNEMDLDAPGDDDYDSDPYGGIQ</sequence>
<dbReference type="InterPro" id="IPR003653">
    <property type="entry name" value="Peptidase_C48_C"/>
</dbReference>
<reference evidence="6" key="1">
    <citation type="submission" date="2020-06" db="EMBL/GenBank/DDBJ databases">
        <authorList>
            <person name="Onetto C."/>
        </authorList>
    </citation>
    <scope>NUCLEOTIDE SEQUENCE</scope>
</reference>
<dbReference type="Gene3D" id="3.40.395.10">
    <property type="entry name" value="Adenoviral Proteinase, Chain A"/>
    <property type="match status" value="1"/>
</dbReference>
<proteinExistence type="inferred from homology"/>
<feature type="compositionally biased region" description="Low complexity" evidence="4">
    <location>
        <begin position="119"/>
        <end position="154"/>
    </location>
</feature>
<feature type="compositionally biased region" description="Basic and acidic residues" evidence="4">
    <location>
        <begin position="36"/>
        <end position="46"/>
    </location>
</feature>
<protein>
    <recommendedName>
        <fullName evidence="5">Ubiquitin-like protease family profile domain-containing protein</fullName>
    </recommendedName>
</protein>
<accession>A0A9N8KGZ2</accession>
<dbReference type="Proteomes" id="UP000745764">
    <property type="component" value="Unassembled WGS sequence"/>
</dbReference>
<dbReference type="GO" id="GO:0008234">
    <property type="term" value="F:cysteine-type peptidase activity"/>
    <property type="evidence" value="ECO:0007669"/>
    <property type="project" value="InterPro"/>
</dbReference>
<feature type="compositionally biased region" description="Acidic residues" evidence="4">
    <location>
        <begin position="204"/>
        <end position="247"/>
    </location>
</feature>
<feature type="compositionally biased region" description="Low complexity" evidence="4">
    <location>
        <begin position="171"/>
        <end position="182"/>
    </location>
</feature>
<name>A0A9N8KGZ2_9PEZI</name>
<keyword evidence="7" id="KW-1185">Reference proteome</keyword>
<feature type="compositionally biased region" description="Polar residues" evidence="4">
    <location>
        <begin position="48"/>
        <end position="66"/>
    </location>
</feature>
<feature type="compositionally biased region" description="Acidic residues" evidence="4">
    <location>
        <begin position="1904"/>
        <end position="1916"/>
    </location>
</feature>
<feature type="region of interest" description="Disordered" evidence="4">
    <location>
        <begin position="1085"/>
        <end position="1105"/>
    </location>
</feature>
<feature type="region of interest" description="Disordered" evidence="4">
    <location>
        <begin position="115"/>
        <end position="254"/>
    </location>
</feature>
<comment type="similarity">
    <text evidence="1">Belongs to the peptidase C48 family.</text>
</comment>
<comment type="caution">
    <text evidence="6">The sequence shown here is derived from an EMBL/GenBank/DDBJ whole genome shotgun (WGS) entry which is preliminary data.</text>
</comment>
<feature type="region of interest" description="Disordered" evidence="4">
    <location>
        <begin position="1849"/>
        <end position="1923"/>
    </location>
</feature>
<dbReference type="InterPro" id="IPR038765">
    <property type="entry name" value="Papain-like_cys_pep_sf"/>
</dbReference>
<feature type="compositionally biased region" description="Low complexity" evidence="4">
    <location>
        <begin position="1092"/>
        <end position="1103"/>
    </location>
</feature>
<feature type="compositionally biased region" description="Low complexity" evidence="4">
    <location>
        <begin position="192"/>
        <end position="203"/>
    </location>
</feature>
<evidence type="ECO:0000313" key="7">
    <source>
        <dbReference type="Proteomes" id="UP000745764"/>
    </source>
</evidence>
<gene>
    <name evidence="6" type="ORF">AWRI4620_LOCUS2486</name>
</gene>
<evidence type="ECO:0000259" key="5">
    <source>
        <dbReference type="PROSITE" id="PS50600"/>
    </source>
</evidence>
<dbReference type="PROSITE" id="PS50600">
    <property type="entry name" value="ULP_PROTEASE"/>
    <property type="match status" value="1"/>
</dbReference>
<feature type="compositionally biased region" description="Basic and acidic residues" evidence="4">
    <location>
        <begin position="1769"/>
        <end position="1781"/>
    </location>
</feature>
<feature type="region of interest" description="Disordered" evidence="4">
    <location>
        <begin position="1768"/>
        <end position="1795"/>
    </location>
</feature>
<keyword evidence="2" id="KW-0645">Protease</keyword>
<evidence type="ECO:0000256" key="1">
    <source>
        <dbReference type="ARBA" id="ARBA00005234"/>
    </source>
</evidence>
<feature type="compositionally biased region" description="Low complexity" evidence="4">
    <location>
        <begin position="1685"/>
        <end position="1702"/>
    </location>
</feature>
<feature type="compositionally biased region" description="Polar residues" evidence="4">
    <location>
        <begin position="1609"/>
        <end position="1620"/>
    </location>
</feature>
<feature type="compositionally biased region" description="Basic residues" evidence="4">
    <location>
        <begin position="1497"/>
        <end position="1508"/>
    </location>
</feature>
<dbReference type="EMBL" id="CAINUL010000002">
    <property type="protein sequence ID" value="CAD0108231.1"/>
    <property type="molecule type" value="Genomic_DNA"/>
</dbReference>
<evidence type="ECO:0000256" key="2">
    <source>
        <dbReference type="ARBA" id="ARBA00022670"/>
    </source>
</evidence>
<dbReference type="OrthoDB" id="3909097at2759"/>
<feature type="region of interest" description="Disordered" evidence="4">
    <location>
        <begin position="1497"/>
        <end position="1706"/>
    </location>
</feature>
<keyword evidence="3" id="KW-0378">Hydrolase</keyword>
<feature type="compositionally biased region" description="Basic residues" evidence="4">
    <location>
        <begin position="20"/>
        <end position="35"/>
    </location>
</feature>
<evidence type="ECO:0000313" key="6">
    <source>
        <dbReference type="EMBL" id="CAD0108231.1"/>
    </source>
</evidence>
<feature type="compositionally biased region" description="Polar residues" evidence="4">
    <location>
        <begin position="1672"/>
        <end position="1684"/>
    </location>
</feature>
<feature type="domain" description="Ubiquitin-like protease family profile" evidence="5">
    <location>
        <begin position="341"/>
        <end position="498"/>
    </location>
</feature>
<dbReference type="GO" id="GO:0006508">
    <property type="term" value="P:proteolysis"/>
    <property type="evidence" value="ECO:0007669"/>
    <property type="project" value="UniProtKB-KW"/>
</dbReference>
<feature type="compositionally biased region" description="Polar residues" evidence="4">
    <location>
        <begin position="1546"/>
        <end position="1556"/>
    </location>
</feature>
<evidence type="ECO:0000256" key="3">
    <source>
        <dbReference type="ARBA" id="ARBA00022801"/>
    </source>
</evidence>
<dbReference type="GO" id="GO:0019783">
    <property type="term" value="F:ubiquitin-like protein peptidase activity"/>
    <property type="evidence" value="ECO:0007669"/>
    <property type="project" value="UniProtKB-ARBA"/>
</dbReference>
<dbReference type="SUPFAM" id="SSF54001">
    <property type="entry name" value="Cysteine proteinases"/>
    <property type="match status" value="1"/>
</dbReference>
<feature type="region of interest" description="Disordered" evidence="4">
    <location>
        <begin position="1"/>
        <end position="78"/>
    </location>
</feature>
<feature type="compositionally biased region" description="Low complexity" evidence="4">
    <location>
        <begin position="1509"/>
        <end position="1521"/>
    </location>
</feature>
<feature type="compositionally biased region" description="Acidic residues" evidence="4">
    <location>
        <begin position="1629"/>
        <end position="1642"/>
    </location>
</feature>